<dbReference type="GO" id="GO:0015833">
    <property type="term" value="P:peptide transport"/>
    <property type="evidence" value="ECO:0007669"/>
    <property type="project" value="InterPro"/>
</dbReference>
<evidence type="ECO:0000313" key="11">
    <source>
        <dbReference type="EMBL" id="TWI66578.1"/>
    </source>
</evidence>
<evidence type="ECO:0000256" key="6">
    <source>
        <dbReference type="ARBA" id="ARBA00022741"/>
    </source>
</evidence>
<dbReference type="SUPFAM" id="SSF52540">
    <property type="entry name" value="P-loop containing nucleoside triphosphate hydrolases"/>
    <property type="match status" value="2"/>
</dbReference>
<dbReference type="GO" id="GO:0016887">
    <property type="term" value="F:ATP hydrolysis activity"/>
    <property type="evidence" value="ECO:0007669"/>
    <property type="project" value="InterPro"/>
</dbReference>
<evidence type="ECO:0000256" key="2">
    <source>
        <dbReference type="ARBA" id="ARBA00005417"/>
    </source>
</evidence>
<dbReference type="Gene3D" id="3.40.50.300">
    <property type="entry name" value="P-loop containing nucleotide triphosphate hydrolases"/>
    <property type="match status" value="2"/>
</dbReference>
<dbReference type="RefSeq" id="WP_229474293.1">
    <property type="nucleotide sequence ID" value="NZ_VLLB01000003.1"/>
</dbReference>
<dbReference type="Pfam" id="PF00005">
    <property type="entry name" value="ABC_tran"/>
    <property type="match status" value="2"/>
</dbReference>
<proteinExistence type="inferred from homology"/>
<dbReference type="GO" id="GO:0005524">
    <property type="term" value="F:ATP binding"/>
    <property type="evidence" value="ECO:0007669"/>
    <property type="project" value="UniProtKB-KW"/>
</dbReference>
<dbReference type="AlphaFoldDB" id="A0A562RC14"/>
<dbReference type="InterPro" id="IPR013563">
    <property type="entry name" value="Oligopep_ABC_C"/>
</dbReference>
<keyword evidence="9" id="KW-0472">Membrane</keyword>
<evidence type="ECO:0000256" key="5">
    <source>
        <dbReference type="ARBA" id="ARBA00022519"/>
    </source>
</evidence>
<evidence type="ECO:0000256" key="3">
    <source>
        <dbReference type="ARBA" id="ARBA00022448"/>
    </source>
</evidence>
<dbReference type="InterPro" id="IPR017871">
    <property type="entry name" value="ABC_transporter-like_CS"/>
</dbReference>
<keyword evidence="12" id="KW-1185">Reference proteome</keyword>
<name>A0A562RC14_9BURK</name>
<evidence type="ECO:0000256" key="8">
    <source>
        <dbReference type="ARBA" id="ARBA00022967"/>
    </source>
</evidence>
<keyword evidence="6" id="KW-0547">Nucleotide-binding</keyword>
<keyword evidence="7 11" id="KW-0067">ATP-binding</keyword>
<dbReference type="NCBIfam" id="NF007739">
    <property type="entry name" value="PRK10419.1"/>
    <property type="match status" value="2"/>
</dbReference>
<sequence length="638" mass="67692">MLMSDLAIAPSMAPSLDPSLESAAAPLLQARGLSVSPRGVLHGAEVLRAIDFTLYPGRTLGLVGESGAGKSMLGRVIARQLPDNFAVSGGSLLFQGRDLLAMPAAEHRALLGPRIAFIPQEPMTALNPVRTIGDQFIEHLRRLGVPRAACRDRALAALDEVRLPASRGVMDKYAFQLSGGMCQRVMIAMAFAGDPALVVSDEATTALDASTQAHVVTLIRAMQARRGTSVIFVTHDLALAAHVCDELAVLYAGEVVESGPAAQVTADARHPYTRALQRANPQLAGPRRLLQPLLGHMPGIGEFGGLAGCRFQPRCEVALAVCDGQVPALAAAGMEGQHQLRCWHGPCPPQMSLAGDAALLDDAHLDTTPLQSTGPFLQVQGIGKVYPGRGWGGRGGVAAVRDISFDIAPGEFVGIIGESGSGKSSLGRLVMGLETPSSGRILLNGQPLGGGDREWARRIASVQMIFQDPRAALNPRRRVRSLLTQMMESRPTLASVRQRRASELLAAIGLAPDLLERFPSQMSGGQRQRINIGRALCDVPQLLVADEIVSGLDVSVQAQILNLLLRLRAEHKVSLLLISHDLAVVRYLCSRVMVMHGGAVVESGPTEQVLSAPSHPYTRSLLAMVPPADTSIPWPPAA</sequence>
<reference evidence="11 12" key="1">
    <citation type="journal article" date="2015" name="Stand. Genomic Sci.">
        <title>Genomic Encyclopedia of Bacterial and Archaeal Type Strains, Phase III: the genomes of soil and plant-associated and newly described type strains.</title>
        <authorList>
            <person name="Whitman W.B."/>
            <person name="Woyke T."/>
            <person name="Klenk H.P."/>
            <person name="Zhou Y."/>
            <person name="Lilburn T.G."/>
            <person name="Beck B.J."/>
            <person name="De Vos P."/>
            <person name="Vandamme P."/>
            <person name="Eisen J.A."/>
            <person name="Garrity G."/>
            <person name="Hugenholtz P."/>
            <person name="Kyrpides N.C."/>
        </authorList>
    </citation>
    <scope>NUCLEOTIDE SEQUENCE [LARGE SCALE GENOMIC DNA]</scope>
    <source>
        <strain evidence="11 12">CGMCC 1.10822</strain>
    </source>
</reference>
<accession>A0A562RC14</accession>
<dbReference type="PROSITE" id="PS50893">
    <property type="entry name" value="ABC_TRANSPORTER_2"/>
    <property type="match status" value="2"/>
</dbReference>
<dbReference type="InterPro" id="IPR003439">
    <property type="entry name" value="ABC_transporter-like_ATP-bd"/>
</dbReference>
<dbReference type="InterPro" id="IPR027417">
    <property type="entry name" value="P-loop_NTPase"/>
</dbReference>
<organism evidence="11 12">
    <name type="scientific">Pseudoduganella lurida</name>
    <dbReference type="NCBI Taxonomy" id="1036180"/>
    <lineage>
        <taxon>Bacteria</taxon>
        <taxon>Pseudomonadati</taxon>
        <taxon>Pseudomonadota</taxon>
        <taxon>Betaproteobacteria</taxon>
        <taxon>Burkholderiales</taxon>
        <taxon>Oxalobacteraceae</taxon>
        <taxon>Telluria group</taxon>
        <taxon>Pseudoduganella</taxon>
    </lineage>
</organism>
<comment type="caution">
    <text evidence="11">The sequence shown here is derived from an EMBL/GenBank/DDBJ whole genome shotgun (WGS) entry which is preliminary data.</text>
</comment>
<dbReference type="GO" id="GO:0005886">
    <property type="term" value="C:plasma membrane"/>
    <property type="evidence" value="ECO:0007669"/>
    <property type="project" value="UniProtKB-SubCell"/>
</dbReference>
<evidence type="ECO:0000256" key="9">
    <source>
        <dbReference type="ARBA" id="ARBA00023136"/>
    </source>
</evidence>
<dbReference type="NCBIfam" id="TIGR01727">
    <property type="entry name" value="oligo_HPY"/>
    <property type="match status" value="1"/>
</dbReference>
<keyword evidence="5" id="KW-0997">Cell inner membrane</keyword>
<dbReference type="InterPro" id="IPR050388">
    <property type="entry name" value="ABC_Ni/Peptide_Import"/>
</dbReference>
<protein>
    <submittedName>
        <fullName evidence="11">Peptide/nickel transport system ATP-binding protein</fullName>
    </submittedName>
</protein>
<keyword evidence="3" id="KW-0813">Transport</keyword>
<dbReference type="PROSITE" id="PS00211">
    <property type="entry name" value="ABC_TRANSPORTER_1"/>
    <property type="match status" value="2"/>
</dbReference>
<feature type="domain" description="ABC transporter" evidence="10">
    <location>
        <begin position="377"/>
        <end position="622"/>
    </location>
</feature>
<dbReference type="EMBL" id="VLLB01000003">
    <property type="protein sequence ID" value="TWI66578.1"/>
    <property type="molecule type" value="Genomic_DNA"/>
</dbReference>
<comment type="subcellular location">
    <subcellularLocation>
        <location evidence="1">Cell inner membrane</location>
        <topology evidence="1">Peripheral membrane protein</topology>
    </subcellularLocation>
</comment>
<dbReference type="PANTHER" id="PTHR43297:SF14">
    <property type="entry name" value="ATPASE AAA-TYPE CORE DOMAIN-CONTAINING PROTEIN"/>
    <property type="match status" value="1"/>
</dbReference>
<evidence type="ECO:0000256" key="4">
    <source>
        <dbReference type="ARBA" id="ARBA00022475"/>
    </source>
</evidence>
<dbReference type="Pfam" id="PF08352">
    <property type="entry name" value="oligo_HPY"/>
    <property type="match status" value="2"/>
</dbReference>
<comment type="similarity">
    <text evidence="2">Belongs to the ABC transporter superfamily.</text>
</comment>
<feature type="domain" description="ABC transporter" evidence="10">
    <location>
        <begin position="28"/>
        <end position="277"/>
    </location>
</feature>
<dbReference type="NCBIfam" id="NF008453">
    <property type="entry name" value="PRK11308.1"/>
    <property type="match status" value="2"/>
</dbReference>
<evidence type="ECO:0000259" key="10">
    <source>
        <dbReference type="PROSITE" id="PS50893"/>
    </source>
</evidence>
<dbReference type="PANTHER" id="PTHR43297">
    <property type="entry name" value="OLIGOPEPTIDE TRANSPORT ATP-BINDING PROTEIN APPD"/>
    <property type="match status" value="1"/>
</dbReference>
<gene>
    <name evidence="11" type="ORF">IP91_02397</name>
</gene>
<dbReference type="InterPro" id="IPR003593">
    <property type="entry name" value="AAA+_ATPase"/>
</dbReference>
<dbReference type="Proteomes" id="UP000318431">
    <property type="component" value="Unassembled WGS sequence"/>
</dbReference>
<evidence type="ECO:0000256" key="1">
    <source>
        <dbReference type="ARBA" id="ARBA00004417"/>
    </source>
</evidence>
<evidence type="ECO:0000313" key="12">
    <source>
        <dbReference type="Proteomes" id="UP000318431"/>
    </source>
</evidence>
<dbReference type="SMART" id="SM00382">
    <property type="entry name" value="AAA"/>
    <property type="match status" value="2"/>
</dbReference>
<keyword evidence="4" id="KW-1003">Cell membrane</keyword>
<dbReference type="CDD" id="cd03257">
    <property type="entry name" value="ABC_NikE_OppD_transporters"/>
    <property type="match status" value="2"/>
</dbReference>
<evidence type="ECO:0000256" key="7">
    <source>
        <dbReference type="ARBA" id="ARBA00022840"/>
    </source>
</evidence>
<keyword evidence="8" id="KW-1278">Translocase</keyword>